<dbReference type="eggNOG" id="arCOG02271">
    <property type="taxonomic scope" value="Archaea"/>
</dbReference>
<dbReference type="InterPro" id="IPR007050">
    <property type="entry name" value="HTH_bacterioopsin"/>
</dbReference>
<proteinExistence type="predicted"/>
<dbReference type="OrthoDB" id="51502at2157"/>
<dbReference type="STRING" id="589924.Ferp_0134"/>
<dbReference type="Pfam" id="PF04967">
    <property type="entry name" value="HTH_10"/>
    <property type="match status" value="1"/>
</dbReference>
<accession>D3S186</accession>
<dbReference type="EMBL" id="CP001899">
    <property type="protein sequence ID" value="ADC64322.1"/>
    <property type="molecule type" value="Genomic_DNA"/>
</dbReference>
<dbReference type="PANTHER" id="PTHR34236">
    <property type="entry name" value="DIMETHYL SULFOXIDE REDUCTASE TRANSCRIPTIONAL ACTIVATOR"/>
    <property type="match status" value="1"/>
</dbReference>
<keyword evidence="3" id="KW-1185">Reference proteome</keyword>
<protein>
    <submittedName>
        <fullName evidence="2">Bacterio-opsin activator HTH domain protein</fullName>
    </submittedName>
</protein>
<dbReference type="KEGG" id="fpl:Ferp_0134"/>
<dbReference type="GeneID" id="25395276"/>
<reference evidence="2 3" key="2">
    <citation type="journal article" date="2011" name="Stand. Genomic Sci.">
        <title>Complete genome sequence of Ferroglobus placidus AEDII12DO.</title>
        <authorList>
            <person name="Anderson I."/>
            <person name="Risso C."/>
            <person name="Holmes D."/>
            <person name="Lucas S."/>
            <person name="Copeland A."/>
            <person name="Lapidus A."/>
            <person name="Cheng J.F."/>
            <person name="Bruce D."/>
            <person name="Goodwin L."/>
            <person name="Pitluck S."/>
            <person name="Saunders E."/>
            <person name="Brettin T."/>
            <person name="Detter J.C."/>
            <person name="Han C."/>
            <person name="Tapia R."/>
            <person name="Larimer F."/>
            <person name="Land M."/>
            <person name="Hauser L."/>
            <person name="Woyke T."/>
            <person name="Lovley D."/>
            <person name="Kyrpides N."/>
            <person name="Ivanova N."/>
        </authorList>
    </citation>
    <scope>NUCLEOTIDE SEQUENCE [LARGE SCALE GENOMIC DNA]</scope>
    <source>
        <strain evidence="3">DSM 10642 / AEDII12DO</strain>
    </source>
</reference>
<evidence type="ECO:0000259" key="1">
    <source>
        <dbReference type="Pfam" id="PF04967"/>
    </source>
</evidence>
<dbReference type="RefSeq" id="WP_012964669.1">
    <property type="nucleotide sequence ID" value="NC_013849.1"/>
</dbReference>
<dbReference type="PaxDb" id="589924-Ferp_0134"/>
<dbReference type="Proteomes" id="UP000002613">
    <property type="component" value="Chromosome"/>
</dbReference>
<dbReference type="HOGENOM" id="CLU_101251_0_0_2"/>
<organism evidence="2 3">
    <name type="scientific">Ferroglobus placidus (strain DSM 10642 / AEDII12DO)</name>
    <dbReference type="NCBI Taxonomy" id="589924"/>
    <lineage>
        <taxon>Archaea</taxon>
        <taxon>Methanobacteriati</taxon>
        <taxon>Methanobacteriota</taxon>
        <taxon>Archaeoglobi</taxon>
        <taxon>Archaeoglobales</taxon>
        <taxon>Archaeoglobaceae</taxon>
        <taxon>Ferroglobus</taxon>
    </lineage>
</organism>
<evidence type="ECO:0000313" key="3">
    <source>
        <dbReference type="Proteomes" id="UP000002613"/>
    </source>
</evidence>
<evidence type="ECO:0000313" key="2">
    <source>
        <dbReference type="EMBL" id="ADC64322.1"/>
    </source>
</evidence>
<gene>
    <name evidence="2" type="ordered locus">Ferp_0134</name>
</gene>
<sequence>MPGMKEVVIKMKMTPHTWVRKIISEDPLQVRILDCRSIQGKDGVIELFEIRTEGKNVDKIIEKLKKCSEIYDLEILDKDYRRGEIVGTLKTTHCDVCKHFTHLPDCFLGSADYELKDGYVYWKLLLTNEDLKLLLKKFEEMGVEIEIEEMSSYEHHEDSLTVKQEQIVKLAWEMGYFDTPRKISLKKLSEILGISTPTLSEILRRGLRKIVKDYFEKVSRRKR</sequence>
<dbReference type="PANTHER" id="PTHR34236:SF1">
    <property type="entry name" value="DIMETHYL SULFOXIDE REDUCTASE TRANSCRIPTIONAL ACTIVATOR"/>
    <property type="match status" value="1"/>
</dbReference>
<name>D3S186_FERPA</name>
<feature type="domain" description="HTH bat-type" evidence="1">
    <location>
        <begin position="160"/>
        <end position="212"/>
    </location>
</feature>
<reference evidence="3" key="1">
    <citation type="submission" date="2010-02" db="EMBL/GenBank/DDBJ databases">
        <title>Complete sequence of Ferroglobus placidus DSM 10642.</title>
        <authorList>
            <consortium name="US DOE Joint Genome Institute"/>
            <person name="Lucas S."/>
            <person name="Copeland A."/>
            <person name="Lapidus A."/>
            <person name="Cheng J.-F."/>
            <person name="Bruce D."/>
            <person name="Goodwin L."/>
            <person name="Pitluck S."/>
            <person name="Saunders E."/>
            <person name="Brettin T."/>
            <person name="Detter J.C."/>
            <person name="Han C."/>
            <person name="Tapia R."/>
            <person name="Larimer F."/>
            <person name="Land M."/>
            <person name="Hauser L."/>
            <person name="Kyrpides N."/>
            <person name="Ivanova N."/>
            <person name="Holmes D."/>
            <person name="Lovley D."/>
            <person name="Kyrpides N."/>
            <person name="Anderson I.J."/>
            <person name="Woyke T."/>
        </authorList>
    </citation>
    <scope>NUCLEOTIDE SEQUENCE [LARGE SCALE GENOMIC DNA]</scope>
    <source>
        <strain evidence="3">DSM 10642 / AEDII12DO</strain>
    </source>
</reference>
<dbReference type="AlphaFoldDB" id="D3S186"/>